<reference evidence="1 2" key="1">
    <citation type="journal article" date="2015" name="BMC Genomics">
        <title>Gene expression during zombie ant biting behavior reflects the complexity underlying fungal parasitic behavioral manipulation.</title>
        <authorList>
            <person name="de Bekker C."/>
            <person name="Ohm R.A."/>
            <person name="Loreto R.G."/>
            <person name="Sebastian A."/>
            <person name="Albert I."/>
            <person name="Merrow M."/>
            <person name="Brachmann A."/>
            <person name="Hughes D.P."/>
        </authorList>
    </citation>
    <scope>NUCLEOTIDE SEQUENCE [LARGE SCALE GENOMIC DNA]</scope>
    <source>
        <strain evidence="1 2">SC16a</strain>
    </source>
</reference>
<protein>
    <submittedName>
        <fullName evidence="1">Uncharacterized protein</fullName>
    </submittedName>
</protein>
<organism evidence="1 2">
    <name type="scientific">Ophiocordyceps unilateralis</name>
    <name type="common">Zombie-ant fungus</name>
    <name type="synonym">Torrubia unilateralis</name>
    <dbReference type="NCBI Taxonomy" id="268505"/>
    <lineage>
        <taxon>Eukaryota</taxon>
        <taxon>Fungi</taxon>
        <taxon>Dikarya</taxon>
        <taxon>Ascomycota</taxon>
        <taxon>Pezizomycotina</taxon>
        <taxon>Sordariomycetes</taxon>
        <taxon>Hypocreomycetidae</taxon>
        <taxon>Hypocreales</taxon>
        <taxon>Ophiocordycipitaceae</taxon>
        <taxon>Ophiocordyceps</taxon>
    </lineage>
</organism>
<proteinExistence type="predicted"/>
<gene>
    <name evidence="1" type="ORF">XA68_14825</name>
</gene>
<name>A0A2A9PMW4_OPHUN</name>
<dbReference type="Proteomes" id="UP000037136">
    <property type="component" value="Unassembled WGS sequence"/>
</dbReference>
<dbReference type="AlphaFoldDB" id="A0A2A9PMW4"/>
<keyword evidence="2" id="KW-1185">Reference proteome</keyword>
<comment type="caution">
    <text evidence="1">The sequence shown here is derived from an EMBL/GenBank/DDBJ whole genome shotgun (WGS) entry which is preliminary data.</text>
</comment>
<evidence type="ECO:0000313" key="2">
    <source>
        <dbReference type="Proteomes" id="UP000037136"/>
    </source>
</evidence>
<reference evidence="1 2" key="2">
    <citation type="journal article" date="2017" name="Sci. Rep.">
        <title>Ant-infecting Ophiocordyceps genomes reveal a high diversity of potential behavioral manipulation genes and a possible major role for enterotoxins.</title>
        <authorList>
            <person name="de Bekker C."/>
            <person name="Ohm R.A."/>
            <person name="Evans H.C."/>
            <person name="Brachmann A."/>
            <person name="Hughes D.P."/>
        </authorList>
    </citation>
    <scope>NUCLEOTIDE SEQUENCE [LARGE SCALE GENOMIC DNA]</scope>
    <source>
        <strain evidence="1 2">SC16a</strain>
    </source>
</reference>
<dbReference type="EMBL" id="LAZP02000039">
    <property type="protein sequence ID" value="PFH62156.1"/>
    <property type="molecule type" value="Genomic_DNA"/>
</dbReference>
<accession>A0A2A9PMW4</accession>
<evidence type="ECO:0000313" key="1">
    <source>
        <dbReference type="EMBL" id="PFH62156.1"/>
    </source>
</evidence>
<sequence>MIPSASRGGPVRAVEKTCSPPRLVASLVSVDRGATLPFAARVCIVQGTSPSETCIGKTLGVGSPRIIRLKWRGGGLNADEPVNEYASLVQCGSRGSVPREREQPPRDSREDVEGIIAFSAAFCPGSL</sequence>